<reference evidence="1 2" key="1">
    <citation type="journal article" date="2019" name="Sci. Rep.">
        <title>Orb-weaving spider Araneus ventricosus genome elucidates the spidroin gene catalogue.</title>
        <authorList>
            <person name="Kono N."/>
            <person name="Nakamura H."/>
            <person name="Ohtoshi R."/>
            <person name="Moran D.A.P."/>
            <person name="Shinohara A."/>
            <person name="Yoshida Y."/>
            <person name="Fujiwara M."/>
            <person name="Mori M."/>
            <person name="Tomita M."/>
            <person name="Arakawa K."/>
        </authorList>
    </citation>
    <scope>NUCLEOTIDE SEQUENCE [LARGE SCALE GENOMIC DNA]</scope>
</reference>
<name>A0A4Y2CKY6_ARAVE</name>
<comment type="caution">
    <text evidence="1">The sequence shown here is derived from an EMBL/GenBank/DDBJ whole genome shotgun (WGS) entry which is preliminary data.</text>
</comment>
<protein>
    <submittedName>
        <fullName evidence="1">Uncharacterized protein</fullName>
    </submittedName>
</protein>
<proteinExistence type="predicted"/>
<accession>A0A4Y2CKY6</accession>
<dbReference type="Proteomes" id="UP000499080">
    <property type="component" value="Unassembled WGS sequence"/>
</dbReference>
<dbReference type="EMBL" id="BGPR01000197">
    <property type="protein sequence ID" value="GBM03955.1"/>
    <property type="molecule type" value="Genomic_DNA"/>
</dbReference>
<gene>
    <name evidence="1" type="ORF">AVEN_99161_1</name>
</gene>
<organism evidence="1 2">
    <name type="scientific">Araneus ventricosus</name>
    <name type="common">Orbweaver spider</name>
    <name type="synonym">Epeira ventricosa</name>
    <dbReference type="NCBI Taxonomy" id="182803"/>
    <lineage>
        <taxon>Eukaryota</taxon>
        <taxon>Metazoa</taxon>
        <taxon>Ecdysozoa</taxon>
        <taxon>Arthropoda</taxon>
        <taxon>Chelicerata</taxon>
        <taxon>Arachnida</taxon>
        <taxon>Araneae</taxon>
        <taxon>Araneomorphae</taxon>
        <taxon>Entelegynae</taxon>
        <taxon>Araneoidea</taxon>
        <taxon>Araneidae</taxon>
        <taxon>Araneus</taxon>
    </lineage>
</organism>
<sequence length="117" mass="13011">MCIKSQETKHVQHLWEFLEHSPTARASYQVIFVSSEEAPERLAFITDAEMQEAILAYFHELGADFSNAGFDKNREYAPPCPTIITDLNDPIASAIVTIDRTPPDAPVPDTITVPIPV</sequence>
<evidence type="ECO:0000313" key="1">
    <source>
        <dbReference type="EMBL" id="GBM03955.1"/>
    </source>
</evidence>
<keyword evidence="2" id="KW-1185">Reference proteome</keyword>
<dbReference type="AlphaFoldDB" id="A0A4Y2CKY6"/>
<evidence type="ECO:0000313" key="2">
    <source>
        <dbReference type="Proteomes" id="UP000499080"/>
    </source>
</evidence>